<gene>
    <name evidence="5" type="ORF">EHS24_000071</name>
</gene>
<dbReference type="EMBL" id="RSCE01000001">
    <property type="protein sequence ID" value="RSH87561.1"/>
    <property type="molecule type" value="Genomic_DNA"/>
</dbReference>
<feature type="compositionally biased region" description="Basic residues" evidence="1">
    <location>
        <begin position="567"/>
        <end position="585"/>
    </location>
</feature>
<dbReference type="InterPro" id="IPR039448">
    <property type="entry name" value="Beta_helix"/>
</dbReference>
<dbReference type="AlphaFoldDB" id="A0A427Y8X7"/>
<name>A0A427Y8X7_9TREE</name>
<dbReference type="RefSeq" id="XP_028479769.1">
    <property type="nucleotide sequence ID" value="XM_028615912.1"/>
</dbReference>
<feature type="compositionally biased region" description="Basic and acidic residues" evidence="1">
    <location>
        <begin position="586"/>
        <end position="598"/>
    </location>
</feature>
<feature type="region of interest" description="Disordered" evidence="1">
    <location>
        <begin position="463"/>
        <end position="485"/>
    </location>
</feature>
<dbReference type="GeneID" id="39584614"/>
<keyword evidence="2" id="KW-0472">Membrane</keyword>
<comment type="caution">
    <text evidence="5">The sequence shown here is derived from an EMBL/GenBank/DDBJ whole genome shotgun (WGS) entry which is preliminary data.</text>
</comment>
<dbReference type="InterPro" id="IPR011050">
    <property type="entry name" value="Pectin_lyase_fold/virulence"/>
</dbReference>
<dbReference type="OrthoDB" id="2587928at2759"/>
<evidence type="ECO:0000313" key="5">
    <source>
        <dbReference type="EMBL" id="RSH87561.1"/>
    </source>
</evidence>
<dbReference type="STRING" id="105984.A0A427Y8X7"/>
<dbReference type="Pfam" id="PF13229">
    <property type="entry name" value="Beta_helix"/>
    <property type="match status" value="1"/>
</dbReference>
<feature type="transmembrane region" description="Helical" evidence="2">
    <location>
        <begin position="617"/>
        <end position="636"/>
    </location>
</feature>
<feature type="signal peptide" evidence="3">
    <location>
        <begin position="1"/>
        <end position="16"/>
    </location>
</feature>
<dbReference type="SUPFAM" id="SSF51126">
    <property type="entry name" value="Pectin lyase-like"/>
    <property type="match status" value="1"/>
</dbReference>
<dbReference type="Proteomes" id="UP000279236">
    <property type="component" value="Unassembled WGS sequence"/>
</dbReference>
<reference evidence="5 6" key="1">
    <citation type="submission" date="2018-11" db="EMBL/GenBank/DDBJ databases">
        <title>Genome sequence of Apiotrichum porosum DSM 27194.</title>
        <authorList>
            <person name="Aliyu H."/>
            <person name="Gorte O."/>
            <person name="Ochsenreither K."/>
        </authorList>
    </citation>
    <scope>NUCLEOTIDE SEQUENCE [LARGE SCALE GENOMIC DNA]</scope>
    <source>
        <strain evidence="5 6">DSM 27194</strain>
    </source>
</reference>
<evidence type="ECO:0000313" key="6">
    <source>
        <dbReference type="Proteomes" id="UP000279236"/>
    </source>
</evidence>
<sequence>MRIFSSLLLLAASASAATPARGRPGHKCLVSGDESAINTALASGGRGATVLLCPGSVHRLASPVRFTAPEQTLTTAGKATGHDRALLTVEGADMATAIFADCKQCGQATISNLAIDGNRPQLLRVPNGGALIEIGNAEGQRVTGCRLYEPRGWSALHVREGDSLNCRQSYIADNTIGPCGEEWDTDYDGFIEKSPPWGNPRADGISVACKDSLVERNVVFDTTDGAIVLFGSAGTEVRDNDIYSRTRIVLGGVNLVDYDPWAGDYTGVKVHHNRLHALGRYFKVGIVLGPSSWSDDTETTVHGAEVSDNVFDGQHFGYAIVVASSSEMTVVRNTVTEDSQFTGVPGYDCPTAPENGKPTAFLINRGSAQGTYQEDFVNGEVQHIICVLPPDANGRPYRPWRMRDSPASIAAADAEEREGAVELEGRLADALVGYQHTLMAAMGAVEKRLDNGSVALKKAGATSAPAAKTPQKAYKADTPRGQPVGNAGPASGVVGARLAALEAFGATLHGDVQGMSLQLDTLATRIRASAEDNRPVIQEVYNRLVAARKDARDAKTDRSSPPAKAKANVKSKGKSKSKSSTRKRKSTSDGDHASERADTSLAADTGRGIARFISTTSFLLVAGVVAILVVVARRWVRRDRNDKRLP</sequence>
<feature type="region of interest" description="Disordered" evidence="1">
    <location>
        <begin position="550"/>
        <end position="599"/>
    </location>
</feature>
<keyword evidence="3" id="KW-0732">Signal</keyword>
<keyword evidence="2" id="KW-0812">Transmembrane</keyword>
<feature type="domain" description="Right handed beta helix" evidence="4">
    <location>
        <begin position="200"/>
        <end position="335"/>
    </location>
</feature>
<accession>A0A427Y8X7</accession>
<evidence type="ECO:0000256" key="2">
    <source>
        <dbReference type="SAM" id="Phobius"/>
    </source>
</evidence>
<organism evidence="5 6">
    <name type="scientific">Apiotrichum porosum</name>
    <dbReference type="NCBI Taxonomy" id="105984"/>
    <lineage>
        <taxon>Eukaryota</taxon>
        <taxon>Fungi</taxon>
        <taxon>Dikarya</taxon>
        <taxon>Basidiomycota</taxon>
        <taxon>Agaricomycotina</taxon>
        <taxon>Tremellomycetes</taxon>
        <taxon>Trichosporonales</taxon>
        <taxon>Trichosporonaceae</taxon>
        <taxon>Apiotrichum</taxon>
    </lineage>
</organism>
<keyword evidence="2" id="KW-1133">Transmembrane helix</keyword>
<feature type="chain" id="PRO_5019299606" description="Right handed beta helix domain-containing protein" evidence="3">
    <location>
        <begin position="17"/>
        <end position="646"/>
    </location>
</feature>
<dbReference type="InterPro" id="IPR012334">
    <property type="entry name" value="Pectin_lyas_fold"/>
</dbReference>
<evidence type="ECO:0000256" key="3">
    <source>
        <dbReference type="SAM" id="SignalP"/>
    </source>
</evidence>
<dbReference type="Gene3D" id="2.160.20.10">
    <property type="entry name" value="Single-stranded right-handed beta-helix, Pectin lyase-like"/>
    <property type="match status" value="1"/>
</dbReference>
<proteinExistence type="predicted"/>
<keyword evidence="6" id="KW-1185">Reference proteome</keyword>
<evidence type="ECO:0000256" key="1">
    <source>
        <dbReference type="SAM" id="MobiDB-lite"/>
    </source>
</evidence>
<evidence type="ECO:0000259" key="4">
    <source>
        <dbReference type="Pfam" id="PF13229"/>
    </source>
</evidence>
<protein>
    <recommendedName>
        <fullName evidence="4">Right handed beta helix domain-containing protein</fullName>
    </recommendedName>
</protein>